<evidence type="ECO:0000256" key="6">
    <source>
        <dbReference type="ARBA" id="ARBA00023004"/>
    </source>
</evidence>
<dbReference type="GO" id="GO:0005737">
    <property type="term" value="C:cytoplasm"/>
    <property type="evidence" value="ECO:0007669"/>
    <property type="project" value="TreeGrafter"/>
</dbReference>
<organism evidence="7 8">
    <name type="scientific">Cotesia typhae</name>
    <dbReference type="NCBI Taxonomy" id="2053667"/>
    <lineage>
        <taxon>Eukaryota</taxon>
        <taxon>Metazoa</taxon>
        <taxon>Ecdysozoa</taxon>
        <taxon>Arthropoda</taxon>
        <taxon>Hexapoda</taxon>
        <taxon>Insecta</taxon>
        <taxon>Pterygota</taxon>
        <taxon>Neoptera</taxon>
        <taxon>Endopterygota</taxon>
        <taxon>Hymenoptera</taxon>
        <taxon>Apocrita</taxon>
        <taxon>Ichneumonoidea</taxon>
        <taxon>Braconidae</taxon>
        <taxon>Microgastrinae</taxon>
        <taxon>Cotesia</taxon>
    </lineage>
</organism>
<dbReference type="OrthoDB" id="1055148at2759"/>
<dbReference type="Proteomes" id="UP000729913">
    <property type="component" value="Unassembled WGS sequence"/>
</dbReference>
<dbReference type="GO" id="GO:0005506">
    <property type="term" value="F:iron ion binding"/>
    <property type="evidence" value="ECO:0007669"/>
    <property type="project" value="InterPro"/>
</dbReference>
<gene>
    <name evidence="7" type="ORF">G9C98_006191</name>
</gene>
<reference evidence="7" key="2">
    <citation type="submission" date="2021-04" db="EMBL/GenBank/DDBJ databases">
        <title>Genome-wide patterns of bracovirus chromosomal integration into multiple host tissues during parasitism.</title>
        <authorList>
            <person name="Chebbi M.A.C."/>
        </authorList>
    </citation>
    <scope>NUCLEOTIDE SEQUENCE</scope>
    <source>
        <tissue evidence="7">Whole body</tissue>
    </source>
</reference>
<evidence type="ECO:0000256" key="5">
    <source>
        <dbReference type="ARBA" id="ARBA00023002"/>
    </source>
</evidence>
<dbReference type="InterPro" id="IPR001128">
    <property type="entry name" value="Cyt_P450"/>
</dbReference>
<evidence type="ECO:0000256" key="2">
    <source>
        <dbReference type="ARBA" id="ARBA00010617"/>
    </source>
</evidence>
<dbReference type="PANTHER" id="PTHR24300:SF376">
    <property type="entry name" value="CYTOCHROME P450 15A1"/>
    <property type="match status" value="1"/>
</dbReference>
<dbReference type="Pfam" id="PF00067">
    <property type="entry name" value="p450"/>
    <property type="match status" value="1"/>
</dbReference>
<keyword evidence="3" id="KW-0349">Heme</keyword>
<keyword evidence="6" id="KW-0408">Iron</keyword>
<comment type="caution">
    <text evidence="7">The sequence shown here is derived from an EMBL/GenBank/DDBJ whole genome shotgun (WGS) entry which is preliminary data.</text>
</comment>
<protein>
    <recommendedName>
        <fullName evidence="9">Cytochrome P450</fullName>
    </recommendedName>
</protein>
<evidence type="ECO:0000256" key="1">
    <source>
        <dbReference type="ARBA" id="ARBA00001971"/>
    </source>
</evidence>
<dbReference type="PANTHER" id="PTHR24300">
    <property type="entry name" value="CYTOCHROME P450 508A4-RELATED"/>
    <property type="match status" value="1"/>
</dbReference>
<keyword evidence="5" id="KW-0560">Oxidoreductase</keyword>
<sequence>MWLILLTIVIITVILSSKIFVDWSRPPLFPPGPPGLPFLYNIYDLKLLVRKTGSHGKAWCELAKEYGAVVGLRLGLADPMIIVSGREAVMEMLGRSEFDGRPNGFIFTHRTMGEKRGILFTDGKVWADQRRFSLISLKSFGWAGQTMEELILEDAENLGKIIEKVSQEHEGIVQNLKELTALAVLNSLWSLFGGSRYDIGKCEPKLLETLRMLNDSVKESNVSGGLLNYLPFLRLLAPKSSGYEAIHDRLLRMWAFFAEEVKSHKKTRKEGINRDLIDAYLEEIETRRNNPDSTFNGNCFGSMVVNRYF</sequence>
<comment type="similarity">
    <text evidence="2">Belongs to the cytochrome P450 family.</text>
</comment>
<evidence type="ECO:0000313" key="7">
    <source>
        <dbReference type="EMBL" id="KAG8038495.1"/>
    </source>
</evidence>
<comment type="cofactor">
    <cofactor evidence="1">
        <name>heme</name>
        <dbReference type="ChEBI" id="CHEBI:30413"/>
    </cofactor>
</comment>
<dbReference type="GO" id="GO:0008395">
    <property type="term" value="F:steroid hydroxylase activity"/>
    <property type="evidence" value="ECO:0007669"/>
    <property type="project" value="TreeGrafter"/>
</dbReference>
<dbReference type="EMBL" id="JAAOIC020000043">
    <property type="protein sequence ID" value="KAG8038495.1"/>
    <property type="molecule type" value="Genomic_DNA"/>
</dbReference>
<keyword evidence="4" id="KW-0479">Metal-binding</keyword>
<reference evidence="7" key="1">
    <citation type="submission" date="2020-03" db="EMBL/GenBank/DDBJ databases">
        <authorList>
            <person name="Chebbi M.A."/>
            <person name="Drezen J.M."/>
        </authorList>
    </citation>
    <scope>NUCLEOTIDE SEQUENCE</scope>
    <source>
        <tissue evidence="7">Whole body</tissue>
    </source>
</reference>
<evidence type="ECO:0000313" key="8">
    <source>
        <dbReference type="Proteomes" id="UP000729913"/>
    </source>
</evidence>
<evidence type="ECO:0000256" key="4">
    <source>
        <dbReference type="ARBA" id="ARBA00022723"/>
    </source>
</evidence>
<dbReference type="GO" id="GO:0020037">
    <property type="term" value="F:heme binding"/>
    <property type="evidence" value="ECO:0007669"/>
    <property type="project" value="InterPro"/>
</dbReference>
<dbReference type="AlphaFoldDB" id="A0A8J5QPQ6"/>
<accession>A0A8J5QPQ6</accession>
<evidence type="ECO:0000256" key="3">
    <source>
        <dbReference type="ARBA" id="ARBA00022617"/>
    </source>
</evidence>
<proteinExistence type="inferred from homology"/>
<evidence type="ECO:0008006" key="9">
    <source>
        <dbReference type="Google" id="ProtNLM"/>
    </source>
</evidence>
<dbReference type="GO" id="GO:0006082">
    <property type="term" value="P:organic acid metabolic process"/>
    <property type="evidence" value="ECO:0007669"/>
    <property type="project" value="TreeGrafter"/>
</dbReference>
<keyword evidence="8" id="KW-1185">Reference proteome</keyword>
<dbReference type="GO" id="GO:0016712">
    <property type="term" value="F:oxidoreductase activity, acting on paired donors, with incorporation or reduction of molecular oxygen, reduced flavin or flavoprotein as one donor, and incorporation of one atom of oxygen"/>
    <property type="evidence" value="ECO:0007669"/>
    <property type="project" value="TreeGrafter"/>
</dbReference>
<dbReference type="GO" id="GO:0006805">
    <property type="term" value="P:xenobiotic metabolic process"/>
    <property type="evidence" value="ECO:0007669"/>
    <property type="project" value="TreeGrafter"/>
</dbReference>
<dbReference type="InterPro" id="IPR050182">
    <property type="entry name" value="Cytochrome_P450_fam2"/>
</dbReference>
<name>A0A8J5QPQ6_9HYME</name>